<dbReference type="Pfam" id="PF03591">
    <property type="entry name" value="AzlC"/>
    <property type="match status" value="1"/>
</dbReference>
<name>A0A6P1KCQ5_FAUOS</name>
<gene>
    <name evidence="9" type="ORF">GSF12_05370</name>
</gene>
<feature type="transmembrane region" description="Helical" evidence="8">
    <location>
        <begin position="52"/>
        <end position="77"/>
    </location>
</feature>
<evidence type="ECO:0000313" key="9">
    <source>
        <dbReference type="EMBL" id="QHG09366.1"/>
    </source>
</evidence>
<comment type="similarity">
    <text evidence="2">Belongs to the AzlC family.</text>
</comment>
<feature type="transmembrane region" description="Helical" evidence="8">
    <location>
        <begin position="131"/>
        <end position="154"/>
    </location>
</feature>
<proteinExistence type="inferred from homology"/>
<evidence type="ECO:0000256" key="4">
    <source>
        <dbReference type="ARBA" id="ARBA00022475"/>
    </source>
</evidence>
<feature type="transmembrane region" description="Helical" evidence="8">
    <location>
        <begin position="160"/>
        <end position="178"/>
    </location>
</feature>
<dbReference type="PANTHER" id="PTHR34979:SF1">
    <property type="entry name" value="INNER MEMBRANE PROTEIN YGAZ"/>
    <property type="match status" value="1"/>
</dbReference>
<keyword evidence="6 8" id="KW-1133">Transmembrane helix</keyword>
<dbReference type="GO" id="GO:1903785">
    <property type="term" value="P:L-valine transmembrane transport"/>
    <property type="evidence" value="ECO:0007669"/>
    <property type="project" value="TreeGrafter"/>
</dbReference>
<keyword evidence="4" id="KW-1003">Cell membrane</keyword>
<keyword evidence="3" id="KW-0813">Transport</keyword>
<reference evidence="9" key="1">
    <citation type="journal article" date="2020" name="Microbiol. Resour. Announc.">
        <title>Complete Genome Sequence of Moraxella osloensis Strain YV1, Isolated from an Australian Wastewater Treatment Plant.</title>
        <authorList>
            <person name="Batinovic S."/>
            <person name="Rice D.T.F."/>
            <person name="Seviour R.J."/>
            <person name="Petrovski S."/>
        </authorList>
    </citation>
    <scope>NUCLEOTIDE SEQUENCE</scope>
    <source>
        <strain evidence="9">YV1</strain>
    </source>
</reference>
<evidence type="ECO:0000256" key="6">
    <source>
        <dbReference type="ARBA" id="ARBA00022989"/>
    </source>
</evidence>
<feature type="transmembrane region" description="Helical" evidence="8">
    <location>
        <begin position="20"/>
        <end position="40"/>
    </location>
</feature>
<organism evidence="9">
    <name type="scientific">Faucicola osloensis</name>
    <name type="common">Moraxella osloensis</name>
    <dbReference type="NCBI Taxonomy" id="34062"/>
    <lineage>
        <taxon>Bacteria</taxon>
        <taxon>Pseudomonadati</taxon>
        <taxon>Pseudomonadota</taxon>
        <taxon>Gammaproteobacteria</taxon>
        <taxon>Moraxellales</taxon>
        <taxon>Moraxellaceae</taxon>
        <taxon>Faucicola</taxon>
    </lineage>
</organism>
<feature type="transmembrane region" description="Helical" evidence="8">
    <location>
        <begin position="209"/>
        <end position="226"/>
    </location>
</feature>
<evidence type="ECO:0000256" key="5">
    <source>
        <dbReference type="ARBA" id="ARBA00022692"/>
    </source>
</evidence>
<protein>
    <submittedName>
        <fullName evidence="9">Branched-chain amino acid ABC transporter permease</fullName>
    </submittedName>
</protein>
<comment type="subcellular location">
    <subcellularLocation>
        <location evidence="1">Cell membrane</location>
        <topology evidence="1">Multi-pass membrane protein</topology>
    </subcellularLocation>
</comment>
<evidence type="ECO:0000256" key="3">
    <source>
        <dbReference type="ARBA" id="ARBA00022448"/>
    </source>
</evidence>
<feature type="transmembrane region" description="Helical" evidence="8">
    <location>
        <begin position="185"/>
        <end position="203"/>
    </location>
</feature>
<evidence type="ECO:0000256" key="1">
    <source>
        <dbReference type="ARBA" id="ARBA00004651"/>
    </source>
</evidence>
<keyword evidence="5 8" id="KW-0812">Transmembrane</keyword>
<dbReference type="InterPro" id="IPR011606">
    <property type="entry name" value="Brnchd-chn_aa_trnsp_permease"/>
</dbReference>
<dbReference type="AlphaFoldDB" id="A0A6P1KCQ5"/>
<accession>A0A6P1KCQ5</accession>
<dbReference type="GO" id="GO:0005886">
    <property type="term" value="C:plasma membrane"/>
    <property type="evidence" value="ECO:0007669"/>
    <property type="project" value="UniProtKB-SubCell"/>
</dbReference>
<sequence>MMKNERIKDGLWQQAFKVSFPVAMGYIPAGIAFGVLFVAAKLPIWAAILSSVVLYAGAAQYASIALLAGGVGISTIASNTLAINLRHAFYAIPLLKQLPTNPISRFYCLFALTDETFSVLTTLHANERQRLILPVSLLNQCYWVIGTILGILLGEGLNDWVPHLDFALVCLFAILAYEQFKAVKAYYPIFIAIIAFIAAFYFISDWLLLSAICVSLGLIIIHFFMGNKSTHQQAT</sequence>
<evidence type="ECO:0000256" key="7">
    <source>
        <dbReference type="ARBA" id="ARBA00023136"/>
    </source>
</evidence>
<evidence type="ECO:0000256" key="8">
    <source>
        <dbReference type="SAM" id="Phobius"/>
    </source>
</evidence>
<keyword evidence="7 8" id="KW-0472">Membrane</keyword>
<evidence type="ECO:0000256" key="2">
    <source>
        <dbReference type="ARBA" id="ARBA00010735"/>
    </source>
</evidence>
<dbReference type="PANTHER" id="PTHR34979">
    <property type="entry name" value="INNER MEMBRANE PROTEIN YGAZ"/>
    <property type="match status" value="1"/>
</dbReference>
<dbReference type="EMBL" id="CP047226">
    <property type="protein sequence ID" value="QHG09366.1"/>
    <property type="molecule type" value="Genomic_DNA"/>
</dbReference>